<sequence>MSEEEMSEAELVERDVDEDPAAHNATEDDEEAVLRGLYGERIRGLYLGEGA</sequence>
<dbReference type="EMBL" id="JBHSON010000004">
    <property type="protein sequence ID" value="MFC5744845.1"/>
    <property type="molecule type" value="Genomic_DNA"/>
</dbReference>
<accession>A0ABW0ZVL3</accession>
<evidence type="ECO:0000313" key="2">
    <source>
        <dbReference type="EMBL" id="MFC5744845.1"/>
    </source>
</evidence>
<feature type="region of interest" description="Disordered" evidence="1">
    <location>
        <begin position="1"/>
        <end position="33"/>
    </location>
</feature>
<feature type="compositionally biased region" description="Acidic residues" evidence="1">
    <location>
        <begin position="1"/>
        <end position="19"/>
    </location>
</feature>
<gene>
    <name evidence="2" type="ORF">ACFPZN_04370</name>
</gene>
<dbReference type="RefSeq" id="WP_378280363.1">
    <property type="nucleotide sequence ID" value="NZ_JBHSON010000004.1"/>
</dbReference>
<dbReference type="Proteomes" id="UP001596074">
    <property type="component" value="Unassembled WGS sequence"/>
</dbReference>
<keyword evidence="3" id="KW-1185">Reference proteome</keyword>
<evidence type="ECO:0000313" key="3">
    <source>
        <dbReference type="Proteomes" id="UP001596074"/>
    </source>
</evidence>
<organism evidence="2 3">
    <name type="scientific">Actinomadura rugatobispora</name>
    <dbReference type="NCBI Taxonomy" id="1994"/>
    <lineage>
        <taxon>Bacteria</taxon>
        <taxon>Bacillati</taxon>
        <taxon>Actinomycetota</taxon>
        <taxon>Actinomycetes</taxon>
        <taxon>Streptosporangiales</taxon>
        <taxon>Thermomonosporaceae</taxon>
        <taxon>Actinomadura</taxon>
    </lineage>
</organism>
<reference evidence="3" key="1">
    <citation type="journal article" date="2019" name="Int. J. Syst. Evol. Microbiol.">
        <title>The Global Catalogue of Microorganisms (GCM) 10K type strain sequencing project: providing services to taxonomists for standard genome sequencing and annotation.</title>
        <authorList>
            <consortium name="The Broad Institute Genomics Platform"/>
            <consortium name="The Broad Institute Genome Sequencing Center for Infectious Disease"/>
            <person name="Wu L."/>
            <person name="Ma J."/>
        </authorList>
    </citation>
    <scope>NUCLEOTIDE SEQUENCE [LARGE SCALE GENOMIC DNA]</scope>
    <source>
        <strain evidence="3">KCTC 42087</strain>
    </source>
</reference>
<comment type="caution">
    <text evidence="2">The sequence shown here is derived from an EMBL/GenBank/DDBJ whole genome shotgun (WGS) entry which is preliminary data.</text>
</comment>
<name>A0ABW0ZVL3_9ACTN</name>
<protein>
    <submittedName>
        <fullName evidence="2">Uncharacterized protein</fullName>
    </submittedName>
</protein>
<proteinExistence type="predicted"/>
<evidence type="ECO:0000256" key="1">
    <source>
        <dbReference type="SAM" id="MobiDB-lite"/>
    </source>
</evidence>